<dbReference type="SUPFAM" id="SSF46785">
    <property type="entry name" value="Winged helix' DNA-binding domain"/>
    <property type="match status" value="1"/>
</dbReference>
<proteinExistence type="predicted"/>
<dbReference type="RefSeq" id="WP_348789772.1">
    <property type="nucleotide sequence ID" value="NZ_CP157390.1"/>
</dbReference>
<dbReference type="InterPro" id="IPR000835">
    <property type="entry name" value="HTH_MarR-typ"/>
</dbReference>
<dbReference type="Gene3D" id="1.10.10.10">
    <property type="entry name" value="Winged helix-like DNA-binding domain superfamily/Winged helix DNA-binding domain"/>
    <property type="match status" value="1"/>
</dbReference>
<dbReference type="PROSITE" id="PS50995">
    <property type="entry name" value="HTH_MARR_2"/>
    <property type="match status" value="1"/>
</dbReference>
<accession>A0AAU7GG04</accession>
<dbReference type="PANTHER" id="PTHR33164:SF57">
    <property type="entry name" value="MARR-FAMILY TRANSCRIPTIONAL REGULATOR"/>
    <property type="match status" value="1"/>
</dbReference>
<dbReference type="InterPro" id="IPR036388">
    <property type="entry name" value="WH-like_DNA-bd_sf"/>
</dbReference>
<dbReference type="GO" id="GO:0003700">
    <property type="term" value="F:DNA-binding transcription factor activity"/>
    <property type="evidence" value="ECO:0007669"/>
    <property type="project" value="InterPro"/>
</dbReference>
<organism evidence="2">
    <name type="scientific">Leifsonia sp. NPDC080035</name>
    <dbReference type="NCBI Taxonomy" id="3143936"/>
    <lineage>
        <taxon>Bacteria</taxon>
        <taxon>Bacillati</taxon>
        <taxon>Actinomycetota</taxon>
        <taxon>Actinomycetes</taxon>
        <taxon>Micrococcales</taxon>
        <taxon>Microbacteriaceae</taxon>
        <taxon>Leifsonia</taxon>
    </lineage>
</organism>
<evidence type="ECO:0000259" key="1">
    <source>
        <dbReference type="PROSITE" id="PS50995"/>
    </source>
</evidence>
<gene>
    <name evidence="2" type="ORF">AAME72_08330</name>
</gene>
<dbReference type="PANTHER" id="PTHR33164">
    <property type="entry name" value="TRANSCRIPTIONAL REGULATOR, MARR FAMILY"/>
    <property type="match status" value="1"/>
</dbReference>
<dbReference type="Pfam" id="PF12802">
    <property type="entry name" value="MarR_2"/>
    <property type="match status" value="1"/>
</dbReference>
<feature type="domain" description="HTH marR-type" evidence="1">
    <location>
        <begin position="10"/>
        <end position="140"/>
    </location>
</feature>
<sequence>MTEPGREDAIARVHRELTLVGRRGTARVRRENEALSVVDRSLLTFIDEHPGCRAVDIAAHLQLNRSTVSRQLGALFGHDLVEAAAVESGGRGLSLRLTAAGRAALDASARSLLTTMTHRLGDWSEDDIERFAEMLERYNAAEE</sequence>
<dbReference type="InterPro" id="IPR039422">
    <property type="entry name" value="MarR/SlyA-like"/>
</dbReference>
<dbReference type="AlphaFoldDB" id="A0AAU7GG04"/>
<dbReference type="GO" id="GO:0006950">
    <property type="term" value="P:response to stress"/>
    <property type="evidence" value="ECO:0007669"/>
    <property type="project" value="TreeGrafter"/>
</dbReference>
<reference evidence="2" key="1">
    <citation type="submission" date="2024-05" db="EMBL/GenBank/DDBJ databases">
        <title>The Natural Products Discovery Center: Release of the First 8490 Sequenced Strains for Exploring Actinobacteria Biosynthetic Diversity.</title>
        <authorList>
            <person name="Kalkreuter E."/>
            <person name="Kautsar S.A."/>
            <person name="Yang D."/>
            <person name="Bader C.D."/>
            <person name="Teijaro C.N."/>
            <person name="Fluegel L."/>
            <person name="Davis C.M."/>
            <person name="Simpson J.R."/>
            <person name="Lauterbach L."/>
            <person name="Steele A.D."/>
            <person name="Gui C."/>
            <person name="Meng S."/>
            <person name="Li G."/>
            <person name="Viehrig K."/>
            <person name="Ye F."/>
            <person name="Su P."/>
            <person name="Kiefer A.F."/>
            <person name="Nichols A."/>
            <person name="Cepeda A.J."/>
            <person name="Yan W."/>
            <person name="Fan B."/>
            <person name="Jiang Y."/>
            <person name="Adhikari A."/>
            <person name="Zheng C.-J."/>
            <person name="Schuster L."/>
            <person name="Cowan T.M."/>
            <person name="Smanski M.J."/>
            <person name="Chevrette M.G."/>
            <person name="de Carvalho L.P.S."/>
            <person name="Shen B."/>
        </authorList>
    </citation>
    <scope>NUCLEOTIDE SEQUENCE</scope>
    <source>
        <strain evidence="2">NPDC080035</strain>
    </source>
</reference>
<name>A0AAU7GG04_9MICO</name>
<evidence type="ECO:0000313" key="2">
    <source>
        <dbReference type="EMBL" id="XBM49862.1"/>
    </source>
</evidence>
<dbReference type="EMBL" id="CP157390">
    <property type="protein sequence ID" value="XBM49862.1"/>
    <property type="molecule type" value="Genomic_DNA"/>
</dbReference>
<protein>
    <submittedName>
        <fullName evidence="2">MarR family winged helix-turn-helix transcriptional regulator</fullName>
    </submittedName>
</protein>
<dbReference type="SMART" id="SM00347">
    <property type="entry name" value="HTH_MARR"/>
    <property type="match status" value="1"/>
</dbReference>
<dbReference type="InterPro" id="IPR036390">
    <property type="entry name" value="WH_DNA-bd_sf"/>
</dbReference>